<dbReference type="EMBL" id="CAMXCT030002135">
    <property type="protein sequence ID" value="CAL4783239.1"/>
    <property type="molecule type" value="Genomic_DNA"/>
</dbReference>
<dbReference type="SUPFAM" id="SSF54001">
    <property type="entry name" value="Cysteine proteinases"/>
    <property type="match status" value="1"/>
</dbReference>
<dbReference type="Proteomes" id="UP001152797">
    <property type="component" value="Unassembled WGS sequence"/>
</dbReference>
<reference evidence="6" key="1">
    <citation type="submission" date="2022-10" db="EMBL/GenBank/DDBJ databases">
        <authorList>
            <person name="Chen Y."/>
            <person name="Dougan E. K."/>
            <person name="Chan C."/>
            <person name="Rhodes N."/>
            <person name="Thang M."/>
        </authorList>
    </citation>
    <scope>NUCLEOTIDE SEQUENCE</scope>
</reference>
<evidence type="ECO:0000313" key="7">
    <source>
        <dbReference type="EMBL" id="CAL1149302.1"/>
    </source>
</evidence>
<dbReference type="InterPro" id="IPR038765">
    <property type="entry name" value="Papain-like_cys_pep_sf"/>
</dbReference>
<proteinExistence type="inferred from homology"/>
<protein>
    <recommendedName>
        <fullName evidence="5">Ubiquitin-like protease family profile domain-containing protein</fullName>
    </recommendedName>
</protein>
<dbReference type="EMBL" id="CAMXCT020002135">
    <property type="protein sequence ID" value="CAL1149302.1"/>
    <property type="molecule type" value="Genomic_DNA"/>
</dbReference>
<dbReference type="GO" id="GO:0006508">
    <property type="term" value="P:proteolysis"/>
    <property type="evidence" value="ECO:0007669"/>
    <property type="project" value="UniProtKB-KW"/>
</dbReference>
<dbReference type="Pfam" id="PF02902">
    <property type="entry name" value="Peptidase_C48"/>
    <property type="match status" value="1"/>
</dbReference>
<feature type="domain" description="Ubiquitin-like protease family profile" evidence="5">
    <location>
        <begin position="11"/>
        <end position="330"/>
    </location>
</feature>
<comment type="caution">
    <text evidence="6">The sequence shown here is derived from an EMBL/GenBank/DDBJ whole genome shotgun (WGS) entry which is preliminary data.</text>
</comment>
<dbReference type="AlphaFoldDB" id="A0A9P1CP52"/>
<dbReference type="Gene3D" id="3.40.395.10">
    <property type="entry name" value="Adenoviral Proteinase, Chain A"/>
    <property type="match status" value="2"/>
</dbReference>
<evidence type="ECO:0000259" key="5">
    <source>
        <dbReference type="PROSITE" id="PS50600"/>
    </source>
</evidence>
<dbReference type="InterPro" id="IPR003653">
    <property type="entry name" value="Peptidase_C48_C"/>
</dbReference>
<evidence type="ECO:0000256" key="3">
    <source>
        <dbReference type="ARBA" id="ARBA00022801"/>
    </source>
</evidence>
<dbReference type="OrthoDB" id="424005at2759"/>
<evidence type="ECO:0000256" key="1">
    <source>
        <dbReference type="ARBA" id="ARBA00005234"/>
    </source>
</evidence>
<keyword evidence="3" id="KW-0378">Hydrolase</keyword>
<dbReference type="PROSITE" id="PS50600">
    <property type="entry name" value="ULP_PROTEASE"/>
    <property type="match status" value="1"/>
</dbReference>
<evidence type="ECO:0000256" key="2">
    <source>
        <dbReference type="ARBA" id="ARBA00022670"/>
    </source>
</evidence>
<sequence>MPVAELTFRRAMINIADAGRLGEGEDLNDALLDFFMRLGQYLIPKGGENEAPVSYLGAIFFKQLRSAFANSGEEGWKNVMNWAKRKAGGLFKPAFAAFAVPINEDLKDEKGQEAGNHWWLALVLNPQGGARGEPTAVMCLDSMQRREKVLDPPLTGSLKGSVNRYTLEVRKVEQAGYLVIVSFKAKGDGSMGPLPKPGASKLVADGVECKNPEIGLRINMGGDDDVAGEYEGTLSFALDGRVRSSTFVLHYGEGGYTPITLQFDPFALTKLQKDVSRYVGGYLAKEWEVNGPDRKKRYEKTSARALVADVHQQENLNDCGVFVLENMLRSLSMKKDFLKQMSSATPKVDPAPQLLWILYLYPR</sequence>
<keyword evidence="4" id="KW-0788">Thiol protease</keyword>
<reference evidence="7" key="2">
    <citation type="submission" date="2024-04" db="EMBL/GenBank/DDBJ databases">
        <authorList>
            <person name="Chen Y."/>
            <person name="Shah S."/>
            <person name="Dougan E. K."/>
            <person name="Thang M."/>
            <person name="Chan C."/>
        </authorList>
    </citation>
    <scope>NUCLEOTIDE SEQUENCE [LARGE SCALE GENOMIC DNA]</scope>
</reference>
<name>A0A9P1CP52_9DINO</name>
<dbReference type="PANTHER" id="PTHR46915">
    <property type="entry name" value="UBIQUITIN-LIKE PROTEASE 4-RELATED"/>
    <property type="match status" value="1"/>
</dbReference>
<evidence type="ECO:0000313" key="8">
    <source>
        <dbReference type="Proteomes" id="UP001152797"/>
    </source>
</evidence>
<dbReference type="GO" id="GO:0008234">
    <property type="term" value="F:cysteine-type peptidase activity"/>
    <property type="evidence" value="ECO:0007669"/>
    <property type="project" value="UniProtKB-KW"/>
</dbReference>
<keyword evidence="8" id="KW-1185">Reference proteome</keyword>
<evidence type="ECO:0000256" key="4">
    <source>
        <dbReference type="ARBA" id="ARBA00022807"/>
    </source>
</evidence>
<comment type="similarity">
    <text evidence="1">Belongs to the peptidase C48 family.</text>
</comment>
<gene>
    <name evidence="6" type="ORF">C1SCF055_LOCUS22447</name>
</gene>
<dbReference type="GO" id="GO:0016926">
    <property type="term" value="P:protein desumoylation"/>
    <property type="evidence" value="ECO:0007669"/>
    <property type="project" value="UniProtKB-ARBA"/>
</dbReference>
<organism evidence="6">
    <name type="scientific">Cladocopium goreaui</name>
    <dbReference type="NCBI Taxonomy" id="2562237"/>
    <lineage>
        <taxon>Eukaryota</taxon>
        <taxon>Sar</taxon>
        <taxon>Alveolata</taxon>
        <taxon>Dinophyceae</taxon>
        <taxon>Suessiales</taxon>
        <taxon>Symbiodiniaceae</taxon>
        <taxon>Cladocopium</taxon>
    </lineage>
</organism>
<keyword evidence="2" id="KW-0645">Protease</keyword>
<accession>A0A9P1CP52</accession>
<dbReference type="EMBL" id="CAMXCT010002135">
    <property type="protein sequence ID" value="CAI3995927.1"/>
    <property type="molecule type" value="Genomic_DNA"/>
</dbReference>
<dbReference type="PANTHER" id="PTHR46915:SF2">
    <property type="entry name" value="UBIQUITIN-LIKE PROTEASE 4"/>
    <property type="match status" value="1"/>
</dbReference>
<evidence type="ECO:0000313" key="6">
    <source>
        <dbReference type="EMBL" id="CAI3995927.1"/>
    </source>
</evidence>